<dbReference type="Proteomes" id="UP001431963">
    <property type="component" value="Unassembled WGS sequence"/>
</dbReference>
<dbReference type="RefSeq" id="WP_335419029.1">
    <property type="nucleotide sequence ID" value="NZ_JBALHR010000001.1"/>
</dbReference>
<keyword evidence="5 8" id="KW-0413">Isomerase</keyword>
<dbReference type="EMBL" id="JBALHR010000001">
    <property type="protein sequence ID" value="MEH7827011.1"/>
    <property type="molecule type" value="Genomic_DNA"/>
</dbReference>
<keyword evidence="5" id="KW-0697">Rotamase</keyword>
<dbReference type="Gene3D" id="1.10.4030.10">
    <property type="entry name" value="Porin chaperone SurA, peptide-binding domain"/>
    <property type="match status" value="1"/>
</dbReference>
<dbReference type="SUPFAM" id="SSF54534">
    <property type="entry name" value="FKBP-like"/>
    <property type="match status" value="1"/>
</dbReference>
<comment type="caution">
    <text evidence="8">The sequence shown here is derived from an EMBL/GenBank/DDBJ whole genome shotgun (WGS) entry which is preliminary data.</text>
</comment>
<feature type="domain" description="PpiC" evidence="7">
    <location>
        <begin position="165"/>
        <end position="262"/>
    </location>
</feature>
<evidence type="ECO:0000256" key="4">
    <source>
        <dbReference type="ARBA" id="ARBA00031484"/>
    </source>
</evidence>
<dbReference type="SUPFAM" id="SSF109998">
    <property type="entry name" value="Triger factor/SurA peptide-binding domain-like"/>
    <property type="match status" value="1"/>
</dbReference>
<evidence type="ECO:0000256" key="5">
    <source>
        <dbReference type="PROSITE-ProRule" id="PRU00278"/>
    </source>
</evidence>
<proteinExistence type="predicted"/>
<dbReference type="InterPro" id="IPR046357">
    <property type="entry name" value="PPIase_dom_sf"/>
</dbReference>
<feature type="signal peptide" evidence="6">
    <location>
        <begin position="1"/>
        <end position="16"/>
    </location>
</feature>
<evidence type="ECO:0000256" key="2">
    <source>
        <dbReference type="ARBA" id="ARBA00022729"/>
    </source>
</evidence>
<dbReference type="InterPro" id="IPR050280">
    <property type="entry name" value="OMP_Chaperone_SurA"/>
</dbReference>
<sequence length="403" mass="43776">MTRFQTLLAASFLACAAVGGTPMAAQENLFAARIIINDRAITEYEYQQRRLFMQLLGAPGDLDKLALDGLIEDRLRQQEAEFLDVKLEEKGLRDGMEEFAQRANMSADEFIKVLAQAGVAAETFRDFVAAGVVWREIVRARFGQSASVSEAEIDRVIEGETRRMALNVAVSELIIPAPEGQEQAVVALARRIQAEVKTEAGFAAAVAQHSAAASRERGGRLDTMPINRLPPVIAGVIQGLQPGQVSAPVVIPGAVALFQLRGQSEVKPEDALPVQVEYARLRLPATPESAAEMNRILTRSDNCKDLYGTAPGLTEDQLKIETSPMSALPADLGLELARLDPGESVLRNLGAVQEAVMLCTRSPLSENPVDRGAIRSRLLNAKLEKKSEMYLATLRANAIIRQP</sequence>
<dbReference type="Gene3D" id="3.10.50.40">
    <property type="match status" value="1"/>
</dbReference>
<evidence type="ECO:0000313" key="9">
    <source>
        <dbReference type="Proteomes" id="UP001431963"/>
    </source>
</evidence>
<dbReference type="PANTHER" id="PTHR47637">
    <property type="entry name" value="CHAPERONE SURA"/>
    <property type="match status" value="1"/>
</dbReference>
<dbReference type="PANTHER" id="PTHR47637:SF1">
    <property type="entry name" value="CHAPERONE SURA"/>
    <property type="match status" value="1"/>
</dbReference>
<reference evidence="8" key="1">
    <citation type="submission" date="2024-02" db="EMBL/GenBank/DDBJ databases">
        <title>Genome sequences of strain Gemmobacter sp. JM10B15.</title>
        <authorList>
            <person name="Zhang M."/>
        </authorList>
    </citation>
    <scope>NUCLEOTIDE SEQUENCE</scope>
    <source>
        <strain evidence="8">JM10B15</strain>
    </source>
</reference>
<dbReference type="Pfam" id="PF00639">
    <property type="entry name" value="Rotamase"/>
    <property type="match status" value="1"/>
</dbReference>
<dbReference type="PROSITE" id="PS51257">
    <property type="entry name" value="PROKAR_LIPOPROTEIN"/>
    <property type="match status" value="1"/>
</dbReference>
<name>A0ABU8BQN5_9RHOB</name>
<dbReference type="InterPro" id="IPR000297">
    <property type="entry name" value="PPIase_PpiC"/>
</dbReference>
<dbReference type="GO" id="GO:0016853">
    <property type="term" value="F:isomerase activity"/>
    <property type="evidence" value="ECO:0007669"/>
    <property type="project" value="UniProtKB-KW"/>
</dbReference>
<evidence type="ECO:0000256" key="3">
    <source>
        <dbReference type="ARBA" id="ARBA00030642"/>
    </source>
</evidence>
<organism evidence="8 9">
    <name type="scientific">Gemmobacter denitrificans</name>
    <dbReference type="NCBI Taxonomy" id="3123040"/>
    <lineage>
        <taxon>Bacteria</taxon>
        <taxon>Pseudomonadati</taxon>
        <taxon>Pseudomonadota</taxon>
        <taxon>Alphaproteobacteria</taxon>
        <taxon>Rhodobacterales</taxon>
        <taxon>Paracoccaceae</taxon>
        <taxon>Gemmobacter</taxon>
    </lineage>
</organism>
<evidence type="ECO:0000259" key="7">
    <source>
        <dbReference type="PROSITE" id="PS50198"/>
    </source>
</evidence>
<dbReference type="PROSITE" id="PS50198">
    <property type="entry name" value="PPIC_PPIASE_2"/>
    <property type="match status" value="1"/>
</dbReference>
<feature type="chain" id="PRO_5045609340" description="Parvulin-like PPIase" evidence="6">
    <location>
        <begin position="17"/>
        <end position="403"/>
    </location>
</feature>
<keyword evidence="9" id="KW-1185">Reference proteome</keyword>
<evidence type="ECO:0000256" key="1">
    <source>
        <dbReference type="ARBA" id="ARBA00018370"/>
    </source>
</evidence>
<protein>
    <recommendedName>
        <fullName evidence="1">Parvulin-like PPIase</fullName>
    </recommendedName>
    <alternativeName>
        <fullName evidence="3">Peptidyl-prolyl cis-trans isomerase plp</fullName>
    </alternativeName>
    <alternativeName>
        <fullName evidence="4">Rotamase plp</fullName>
    </alternativeName>
</protein>
<evidence type="ECO:0000313" key="8">
    <source>
        <dbReference type="EMBL" id="MEH7827011.1"/>
    </source>
</evidence>
<accession>A0ABU8BQN5</accession>
<gene>
    <name evidence="8" type="ORF">V6590_02500</name>
</gene>
<evidence type="ECO:0000256" key="6">
    <source>
        <dbReference type="SAM" id="SignalP"/>
    </source>
</evidence>
<keyword evidence="2 6" id="KW-0732">Signal</keyword>
<dbReference type="InterPro" id="IPR027304">
    <property type="entry name" value="Trigger_fact/SurA_dom_sf"/>
</dbReference>